<dbReference type="Proteomes" id="UP000284547">
    <property type="component" value="Unassembled WGS sequence"/>
</dbReference>
<proteinExistence type="predicted"/>
<name>A0A411Z849_9RHOB</name>
<evidence type="ECO:0000313" key="1">
    <source>
        <dbReference type="EMBL" id="RGP39231.1"/>
    </source>
</evidence>
<dbReference type="AlphaFoldDB" id="A0A411Z849"/>
<dbReference type="RefSeq" id="WP_118149948.1">
    <property type="nucleotide sequence ID" value="NZ_QWEY01000001.1"/>
</dbReference>
<accession>A0A411Z849</accession>
<evidence type="ECO:0000313" key="2">
    <source>
        <dbReference type="Proteomes" id="UP000284547"/>
    </source>
</evidence>
<sequence length="75" mass="8295">MPKAYSAPFDIENGSGGVGIIITREPICSQCMSDREVDDQINALQENLERLRPLMKVAVQKLQNAPLGLRTTSHE</sequence>
<gene>
    <name evidence="1" type="ORF">D1012_03770</name>
</gene>
<organism evidence="1 2">
    <name type="scientific">Pseudotabrizicola alkalilacus</name>
    <dbReference type="NCBI Taxonomy" id="2305252"/>
    <lineage>
        <taxon>Bacteria</taxon>
        <taxon>Pseudomonadati</taxon>
        <taxon>Pseudomonadota</taxon>
        <taxon>Alphaproteobacteria</taxon>
        <taxon>Rhodobacterales</taxon>
        <taxon>Paracoccaceae</taxon>
        <taxon>Pseudotabrizicola</taxon>
    </lineage>
</organism>
<keyword evidence="2" id="KW-1185">Reference proteome</keyword>
<reference evidence="1 2" key="1">
    <citation type="submission" date="2018-08" db="EMBL/GenBank/DDBJ databases">
        <title>Flavobacterium tibetense sp. nov., isolated from a wetland YonghuCo on Tibetan Plateau.</title>
        <authorList>
            <person name="Phurbu D."/>
            <person name="Lu H."/>
            <person name="Xing P."/>
        </authorList>
    </citation>
    <scope>NUCLEOTIDE SEQUENCE [LARGE SCALE GENOMIC DNA]</scope>
    <source>
        <strain evidence="1 2">DJC</strain>
    </source>
</reference>
<protein>
    <submittedName>
        <fullName evidence="1">Uncharacterized protein</fullName>
    </submittedName>
</protein>
<comment type="caution">
    <text evidence="1">The sequence shown here is derived from an EMBL/GenBank/DDBJ whole genome shotgun (WGS) entry which is preliminary data.</text>
</comment>
<dbReference type="EMBL" id="QWEY01000001">
    <property type="protein sequence ID" value="RGP39231.1"/>
    <property type="molecule type" value="Genomic_DNA"/>
</dbReference>